<proteinExistence type="predicted"/>
<organism evidence="1 2">
    <name type="scientific">Erwinia pyrifoliae</name>
    <dbReference type="NCBI Taxonomy" id="79967"/>
    <lineage>
        <taxon>Bacteria</taxon>
        <taxon>Pseudomonadati</taxon>
        <taxon>Pseudomonadota</taxon>
        <taxon>Gammaproteobacteria</taxon>
        <taxon>Enterobacterales</taxon>
        <taxon>Erwiniaceae</taxon>
        <taxon>Erwinia</taxon>
    </lineage>
</organism>
<dbReference type="RefSeq" id="WP_259817872.1">
    <property type="nucleotide sequence ID" value="NZ_CP103445.1"/>
</dbReference>
<dbReference type="InterPro" id="IPR047111">
    <property type="entry name" value="YbaP-like"/>
</dbReference>
<name>A0ABY5X5S1_ERWPY</name>
<dbReference type="CDD" id="cd14789">
    <property type="entry name" value="Tiki"/>
    <property type="match status" value="1"/>
</dbReference>
<protein>
    <submittedName>
        <fullName evidence="1">TraB/GumN family protein</fullName>
    </submittedName>
</protein>
<accession>A0ABY5X5S1</accession>
<keyword evidence="2" id="KW-1185">Reference proteome</keyword>
<dbReference type="InterPro" id="IPR002816">
    <property type="entry name" value="TraB/PrgY/GumN_fam"/>
</dbReference>
<dbReference type="Pfam" id="PF01963">
    <property type="entry name" value="TraB_PrgY_gumN"/>
    <property type="match status" value="1"/>
</dbReference>
<dbReference type="PANTHER" id="PTHR40590:SF1">
    <property type="entry name" value="CYTOPLASMIC PROTEIN"/>
    <property type="match status" value="1"/>
</dbReference>
<sequence length="267" mass="29605">MRTLIYRLQVLWRRLRAASYRYPAVDITLGPRQLHLVGSIHMGTGNMMPLPALLLDRLQRADALIVEADISAGASPLNRSEECAPLAQRLPEQQLQQLQRLCEELGIDPLRVDTLPAWQIALTLQAQQAQRLGLRADCGIDLQLLQAAHARSIKVVELEGAEAQLALLQSLADNGLALLEDTLKYWHTNARLLQTMVSWWLEAPPGSGRKLELPGTFSSGLNDLLMTQRNLHWCRFLQQLPPGRYVVAVGALHLYGEGNLPGLLNGG</sequence>
<evidence type="ECO:0000313" key="2">
    <source>
        <dbReference type="Proteomes" id="UP001058553"/>
    </source>
</evidence>
<dbReference type="PANTHER" id="PTHR40590">
    <property type="entry name" value="CYTOPLASMIC PROTEIN-RELATED"/>
    <property type="match status" value="1"/>
</dbReference>
<gene>
    <name evidence="1" type="ORF">NYP84_12625</name>
</gene>
<reference evidence="1" key="1">
    <citation type="submission" date="2022-07" db="EMBL/GenBank/DDBJ databases">
        <title>Genetic diversity of Erwinia pyrifoliae.</title>
        <authorList>
            <person name="Park D.S."/>
            <person name="Ham H."/>
        </authorList>
    </citation>
    <scope>NUCLEOTIDE SEQUENCE</scope>
    <source>
        <strain evidence="1">CP201486</strain>
    </source>
</reference>
<dbReference type="Proteomes" id="UP001058553">
    <property type="component" value="Chromosome"/>
</dbReference>
<evidence type="ECO:0000313" key="1">
    <source>
        <dbReference type="EMBL" id="UWS32477.1"/>
    </source>
</evidence>
<dbReference type="EMBL" id="CP103445">
    <property type="protein sequence ID" value="UWS32477.1"/>
    <property type="molecule type" value="Genomic_DNA"/>
</dbReference>